<organism evidence="1 2">
    <name type="scientific">Pythium oligandrum</name>
    <name type="common">Mycoparasitic fungus</name>
    <dbReference type="NCBI Taxonomy" id="41045"/>
    <lineage>
        <taxon>Eukaryota</taxon>
        <taxon>Sar</taxon>
        <taxon>Stramenopiles</taxon>
        <taxon>Oomycota</taxon>
        <taxon>Peronosporomycetes</taxon>
        <taxon>Pythiales</taxon>
        <taxon>Pythiaceae</taxon>
        <taxon>Pythium</taxon>
    </lineage>
</organism>
<dbReference type="PANTHER" id="PTHR33129">
    <property type="entry name" value="PROTEIN KINASE DOMAIN-CONTAINING PROTEIN-RELATED"/>
    <property type="match status" value="1"/>
</dbReference>
<protein>
    <submittedName>
        <fullName evidence="1">Uncharacterized protein</fullName>
    </submittedName>
</protein>
<dbReference type="OrthoDB" id="98369at2759"/>
<dbReference type="InterPro" id="IPR052980">
    <property type="entry name" value="Crinkler_effector"/>
</dbReference>
<evidence type="ECO:0000313" key="1">
    <source>
        <dbReference type="EMBL" id="TMW64859.1"/>
    </source>
</evidence>
<dbReference type="AlphaFoldDB" id="A0A8K1FL42"/>
<evidence type="ECO:0000313" key="2">
    <source>
        <dbReference type="Proteomes" id="UP000794436"/>
    </source>
</evidence>
<gene>
    <name evidence="1" type="ORF">Poli38472_009026</name>
</gene>
<dbReference type="EMBL" id="SPLM01000038">
    <property type="protein sequence ID" value="TMW64859.1"/>
    <property type="molecule type" value="Genomic_DNA"/>
</dbReference>
<name>A0A8K1FL42_PYTOL</name>
<dbReference type="Proteomes" id="UP000794436">
    <property type="component" value="Unassembled WGS sequence"/>
</dbReference>
<sequence length="232" mass="26970">MESPVPEIQSKMMVFPRALPMEEHPYEHPHFYVRECYSRYYELVMKILYIKGKHGVTISGSPGIGESVFLAYFLGRYSLVCFTSPNEAWFRHIRKRQEHPMLIMPLWDLNELQAAAQEFDLDIRPPSNESIPIYAQFDHPDEADDREVAKRIEHRFKIFGGTARECLSTDTSYVCQQERKVDDVVNGYGDVRCVERLSYKSEAEMAQHVLTHLSPNPSNPTMYTIVPPSKYM</sequence>
<accession>A0A8K1FL42</accession>
<comment type="caution">
    <text evidence="1">The sequence shown here is derived from an EMBL/GenBank/DDBJ whole genome shotgun (WGS) entry which is preliminary data.</text>
</comment>
<proteinExistence type="predicted"/>
<keyword evidence="2" id="KW-1185">Reference proteome</keyword>
<reference evidence="1" key="1">
    <citation type="submission" date="2019-03" db="EMBL/GenBank/DDBJ databases">
        <title>Long read genome sequence of the mycoparasitic Pythium oligandrum ATCC 38472 isolated from sugarbeet rhizosphere.</title>
        <authorList>
            <person name="Gaulin E."/>
        </authorList>
    </citation>
    <scope>NUCLEOTIDE SEQUENCE</scope>
    <source>
        <strain evidence="1">ATCC 38472_TT</strain>
    </source>
</reference>